<comment type="caution">
    <text evidence="2">The sequence shown here is derived from an EMBL/GenBank/DDBJ whole genome shotgun (WGS) entry which is preliminary data.</text>
</comment>
<proteinExistence type="predicted"/>
<dbReference type="FunCoup" id="A0A200QQY9">
    <property type="interactions" value="542"/>
</dbReference>
<feature type="region of interest" description="Disordered" evidence="1">
    <location>
        <begin position="67"/>
        <end position="143"/>
    </location>
</feature>
<evidence type="ECO:0000313" key="3">
    <source>
        <dbReference type="Proteomes" id="UP000195402"/>
    </source>
</evidence>
<dbReference type="AlphaFoldDB" id="A0A200QQY9"/>
<dbReference type="InParanoid" id="A0A200QQY9"/>
<evidence type="ECO:0000313" key="2">
    <source>
        <dbReference type="EMBL" id="OVA12894.1"/>
    </source>
</evidence>
<name>A0A200QQY9_MACCD</name>
<accession>A0A200QQY9</accession>
<dbReference type="EMBL" id="MVGT01001338">
    <property type="protein sequence ID" value="OVA12894.1"/>
    <property type="molecule type" value="Genomic_DNA"/>
</dbReference>
<protein>
    <submittedName>
        <fullName evidence="2">Uncharacterized protein</fullName>
    </submittedName>
</protein>
<feature type="compositionally biased region" description="Gly residues" evidence="1">
    <location>
        <begin position="83"/>
        <end position="105"/>
    </location>
</feature>
<dbReference type="OrthoDB" id="1724644at2759"/>
<feature type="compositionally biased region" description="Polar residues" evidence="1">
    <location>
        <begin position="72"/>
        <end position="81"/>
    </location>
</feature>
<reference evidence="2 3" key="1">
    <citation type="journal article" date="2017" name="Mol. Plant">
        <title>The Genome of Medicinal Plant Macleaya cordata Provides New Insights into Benzylisoquinoline Alkaloids Metabolism.</title>
        <authorList>
            <person name="Liu X."/>
            <person name="Liu Y."/>
            <person name="Huang P."/>
            <person name="Ma Y."/>
            <person name="Qing Z."/>
            <person name="Tang Q."/>
            <person name="Cao H."/>
            <person name="Cheng P."/>
            <person name="Zheng Y."/>
            <person name="Yuan Z."/>
            <person name="Zhou Y."/>
            <person name="Liu J."/>
            <person name="Tang Z."/>
            <person name="Zhuo Y."/>
            <person name="Zhang Y."/>
            <person name="Yu L."/>
            <person name="Huang J."/>
            <person name="Yang P."/>
            <person name="Peng Q."/>
            <person name="Zhang J."/>
            <person name="Jiang W."/>
            <person name="Zhang Z."/>
            <person name="Lin K."/>
            <person name="Ro D.K."/>
            <person name="Chen X."/>
            <person name="Xiong X."/>
            <person name="Shang Y."/>
            <person name="Huang S."/>
            <person name="Zeng J."/>
        </authorList>
    </citation>
    <scope>NUCLEOTIDE SEQUENCE [LARGE SCALE GENOMIC DNA]</scope>
    <source>
        <strain evidence="3">cv. BLH2017</strain>
        <tissue evidence="2">Root</tissue>
    </source>
</reference>
<dbReference type="Proteomes" id="UP000195402">
    <property type="component" value="Unassembled WGS sequence"/>
</dbReference>
<dbReference type="OMA" id="EWMRAAM"/>
<keyword evidence="3" id="KW-1185">Reference proteome</keyword>
<dbReference type="PANTHER" id="PTHR35099:SF2">
    <property type="entry name" value="OS02G0182700 PROTEIN"/>
    <property type="match status" value="1"/>
</dbReference>
<dbReference type="PANTHER" id="PTHR35099">
    <property type="entry name" value="OS02G0182700 PROTEIN"/>
    <property type="match status" value="1"/>
</dbReference>
<gene>
    <name evidence="2" type="ORF">BVC80_1803g11</name>
</gene>
<sequence length="283" mass="30711">MGEDEWVNDAMKDDSVVVELLMRLKQSEAAAVAAKIPVLMMTSLEWGVRLPRSRQVIRCSNNVQIKKEGESTRASPTTPLSWSGGGTSVSGGGGGGGCVGGGATVGDGFEESSKPIKRPSAAGRSKVNGTNEPTNRRSRKKKTFAELKEEESLLLKERIHLKKELATLAITHEEQEARNSQLKRLKLDLQLQSAKQTFSADVTNEGIYNQSYNREIGQMPTTLPMVGTCQDLDAAAVCPLTTLPTDPSSEQEDIETRQSLFELPDLNVPLEEDSGSEVLYGMS</sequence>
<organism evidence="2 3">
    <name type="scientific">Macleaya cordata</name>
    <name type="common">Five-seeded plume-poppy</name>
    <name type="synonym">Bocconia cordata</name>
    <dbReference type="NCBI Taxonomy" id="56857"/>
    <lineage>
        <taxon>Eukaryota</taxon>
        <taxon>Viridiplantae</taxon>
        <taxon>Streptophyta</taxon>
        <taxon>Embryophyta</taxon>
        <taxon>Tracheophyta</taxon>
        <taxon>Spermatophyta</taxon>
        <taxon>Magnoliopsida</taxon>
        <taxon>Ranunculales</taxon>
        <taxon>Papaveraceae</taxon>
        <taxon>Papaveroideae</taxon>
        <taxon>Macleaya</taxon>
    </lineage>
</organism>
<evidence type="ECO:0000256" key="1">
    <source>
        <dbReference type="SAM" id="MobiDB-lite"/>
    </source>
</evidence>